<feature type="domain" description="DUF2169" evidence="2">
    <location>
        <begin position="21"/>
        <end position="301"/>
    </location>
</feature>
<comment type="caution">
    <text evidence="3">The sequence shown here is derived from an EMBL/GenBank/DDBJ whole genome shotgun (WGS) entry which is preliminary data.</text>
</comment>
<keyword evidence="4" id="KW-1185">Reference proteome</keyword>
<evidence type="ECO:0000259" key="2">
    <source>
        <dbReference type="Pfam" id="PF09937"/>
    </source>
</evidence>
<evidence type="ECO:0000313" key="3">
    <source>
        <dbReference type="EMBL" id="MRG92983.1"/>
    </source>
</evidence>
<dbReference type="Pfam" id="PF09937">
    <property type="entry name" value="DUF2169"/>
    <property type="match status" value="1"/>
</dbReference>
<feature type="region of interest" description="Disordered" evidence="1">
    <location>
        <begin position="373"/>
        <end position="433"/>
    </location>
</feature>
<dbReference type="EMBL" id="WJIE01000003">
    <property type="protein sequence ID" value="MRG92983.1"/>
    <property type="molecule type" value="Genomic_DNA"/>
</dbReference>
<organism evidence="3 4">
    <name type="scientific">Polyangium spumosum</name>
    <dbReference type="NCBI Taxonomy" id="889282"/>
    <lineage>
        <taxon>Bacteria</taxon>
        <taxon>Pseudomonadati</taxon>
        <taxon>Myxococcota</taxon>
        <taxon>Polyangia</taxon>
        <taxon>Polyangiales</taxon>
        <taxon>Polyangiaceae</taxon>
        <taxon>Polyangium</taxon>
    </lineage>
</organism>
<dbReference type="AlphaFoldDB" id="A0A6N7PLN3"/>
<gene>
    <name evidence="3" type="ORF">GF068_13740</name>
</gene>
<dbReference type="RefSeq" id="WP_153819787.1">
    <property type="nucleotide sequence ID" value="NZ_WJIE01000003.1"/>
</dbReference>
<dbReference type="Proteomes" id="UP000440224">
    <property type="component" value="Unassembled WGS sequence"/>
</dbReference>
<accession>A0A6N7PLN3</accession>
<reference evidence="3 4" key="1">
    <citation type="submission" date="2019-10" db="EMBL/GenBank/DDBJ databases">
        <title>A soil myxobacterium in the family Polyangiaceae.</title>
        <authorList>
            <person name="Li Y."/>
            <person name="Wang J."/>
        </authorList>
    </citation>
    <scope>NUCLEOTIDE SEQUENCE [LARGE SCALE GENOMIC DNA]</scope>
    <source>
        <strain evidence="3 4">DSM 14734</strain>
    </source>
</reference>
<dbReference type="InterPro" id="IPR018683">
    <property type="entry name" value="DUF2169"/>
</dbReference>
<dbReference type="OrthoDB" id="5290767at2"/>
<protein>
    <submittedName>
        <fullName evidence="3">DUF2169 domain-containing protein</fullName>
    </submittedName>
</protein>
<sequence>MDVVSTCPLRVSTRTWTTARGAPVLTVACKATYVLLPGTSQLAPEQEPINEEDNYWDDDPARSLHAPSDLAPYKPCADVVLVGHAFAPGRVPVPSFHVRLIVGDIDKSIEVSGDRLWAADGTIQDMGRITRMPLRYERAGGGPGTWNPVGVRCNGPGDGYGRIPLPNLLPPGKTPTRRGEFVEPIGFGPLAPTWPTRMEKLGAYAGIWDPRRWHERALPEGFDASFFNVAPRDQNVSELRGNERIVLENLHPEHERLATSLPGLNPRAVAERAPGRREEITLTADSMWIDTERGLCTLVWRGRLSLAHPHEQGRITVSLEEPRAAAPPPAPPAAPPAPASEKPRRPLTMTMDPSEATIVRPIEAARQVMPFMQGAPESASPGSVRPPSALAGLPFASLTPATPAPPAVAPAPPSAPPARWPSSPDLPVMAPPPPAPVPPAPAWTPSPPSAVESAARVSIGQRVVAESVPSAVEPVAVEPAPPAPSVSPRSAPRFSPTDPYVDLLWFDKAAPKRVRAQASFASELRDGESQGAWLTLEDTQQPKQEIKDRRDVLRVLRRVQPVDADGVSRVMVESIDEEGAITPPLVVVSGEVQLFFHEVQTLKATIAVTSPLAGADKRLRETLDAANELVGSDWKCTALAAEGMTIRLREAFVQANRTLPTNYLDQNVERVLLEQRSYQKRVILGEKRIRSAMVPEGASAAIPCYLSEELEAKLPLFSRFRAVVIAEARGQQDQYETNPLALVALALGRVLSMPGRR</sequence>
<evidence type="ECO:0000313" key="4">
    <source>
        <dbReference type="Proteomes" id="UP000440224"/>
    </source>
</evidence>
<feature type="compositionally biased region" description="Pro residues" evidence="1">
    <location>
        <begin position="402"/>
        <end position="419"/>
    </location>
</feature>
<evidence type="ECO:0000256" key="1">
    <source>
        <dbReference type="SAM" id="MobiDB-lite"/>
    </source>
</evidence>
<feature type="region of interest" description="Disordered" evidence="1">
    <location>
        <begin position="322"/>
        <end position="356"/>
    </location>
</feature>
<name>A0A6N7PLN3_9BACT</name>
<proteinExistence type="predicted"/>
<feature type="compositionally biased region" description="Pro residues" evidence="1">
    <location>
        <begin position="325"/>
        <end position="338"/>
    </location>
</feature>